<organism evidence="1 2">
    <name type="scientific">Nitrobacter vulgaris</name>
    <dbReference type="NCBI Taxonomy" id="29421"/>
    <lineage>
        <taxon>Bacteria</taxon>
        <taxon>Pseudomonadati</taxon>
        <taxon>Pseudomonadota</taxon>
        <taxon>Alphaproteobacteria</taxon>
        <taxon>Hyphomicrobiales</taxon>
        <taxon>Nitrobacteraceae</taxon>
        <taxon>Nitrobacter</taxon>
    </lineage>
</organism>
<keyword evidence="2" id="KW-1185">Reference proteome</keyword>
<name>A0A1V4HZ11_NITVU</name>
<dbReference type="EMBL" id="MWPQ01000036">
    <property type="protein sequence ID" value="OPH83216.1"/>
    <property type="molecule type" value="Genomic_DNA"/>
</dbReference>
<dbReference type="STRING" id="29421.B2M20_07995"/>
<evidence type="ECO:0000313" key="2">
    <source>
        <dbReference type="Proteomes" id="UP000189940"/>
    </source>
</evidence>
<reference evidence="1 2" key="1">
    <citation type="submission" date="2017-02" db="EMBL/GenBank/DDBJ databases">
        <title>Genome sequence of the nitrite-oxidizing bacterium Nitrobacter vulgaris strain Ab1.</title>
        <authorList>
            <person name="Mellbye B.L."/>
            <person name="Davis E.W."/>
            <person name="Spieck E."/>
            <person name="Chang J.H."/>
            <person name="Bottomley P.J."/>
            <person name="Sayavedra-Soto L.A."/>
        </authorList>
    </citation>
    <scope>NUCLEOTIDE SEQUENCE [LARGE SCALE GENOMIC DNA]</scope>
    <source>
        <strain evidence="1 2">Ab1</strain>
    </source>
</reference>
<evidence type="ECO:0000313" key="1">
    <source>
        <dbReference type="EMBL" id="OPH83216.1"/>
    </source>
</evidence>
<proteinExistence type="predicted"/>
<comment type="caution">
    <text evidence="1">The sequence shown here is derived from an EMBL/GenBank/DDBJ whole genome shotgun (WGS) entry which is preliminary data.</text>
</comment>
<protein>
    <submittedName>
        <fullName evidence="1">Uncharacterized protein</fullName>
    </submittedName>
</protein>
<dbReference type="Proteomes" id="UP000189940">
    <property type="component" value="Unassembled WGS sequence"/>
</dbReference>
<gene>
    <name evidence="1" type="ORF">B2M20_07995</name>
</gene>
<dbReference type="AlphaFoldDB" id="A0A1V4HZ11"/>
<sequence length="177" mass="19290">MGHDCQQGEEFVDFDAVWRTQGISANMGAALALVAEVVHEVLVSPPAGISNVTEWVKQQACWARVKGLEIDWPASWLNELIGKDRIKEGKRAGIKDQKLLNGIEAQSLVVSAGGQLWEQLGAWGQARKLLSPTEIGVLRVAASVPSKIPTEKQCLKVVESLRKLRAEGCQIGEQINL</sequence>
<accession>A0A1V4HZ11</accession>